<proteinExistence type="predicted"/>
<dbReference type="EMBL" id="LC066396">
    <property type="protein sequence ID" value="BAT31036.1"/>
    <property type="molecule type" value="Genomic_DNA"/>
</dbReference>
<evidence type="ECO:0000313" key="1">
    <source>
        <dbReference type="EMBL" id="BAT31036.1"/>
    </source>
</evidence>
<sequence length="64" mass="6983">MREAATTAVWHSRSFKSKANNVAISGLEVWAIGFTMVADAARHGICRANSFGFTDKVVFRVTHG</sequence>
<accession>A0A0P0Z9P8</accession>
<protein>
    <submittedName>
        <fullName evidence="1">Potassium uptake protein KtrB</fullName>
    </submittedName>
</protein>
<organism evidence="1">
    <name type="scientific">Fulvimarina pelagi</name>
    <dbReference type="NCBI Taxonomy" id="217511"/>
    <lineage>
        <taxon>Bacteria</taxon>
        <taxon>Pseudomonadati</taxon>
        <taxon>Pseudomonadota</taxon>
        <taxon>Alphaproteobacteria</taxon>
        <taxon>Hyphomicrobiales</taxon>
        <taxon>Aurantimonadaceae</taxon>
        <taxon>Fulvimarina</taxon>
    </lineage>
</organism>
<dbReference type="AlphaFoldDB" id="A0A0P0Z9P8"/>
<name>A0A0P0Z9P8_9HYPH</name>
<reference evidence="1" key="1">
    <citation type="journal article" date="2015" name="Proc. Natl. Acad. Sci. U.S.A.">
        <title>Bacterial clade with the ribosomal RNA operon on a small plasmid rather than the chromosome.</title>
        <authorList>
            <person name="Anda M."/>
            <person name="Ohtsubo Y."/>
            <person name="Okubo T."/>
            <person name="Sugawara M."/>
            <person name="Nagata Y."/>
            <person name="Tsuda M."/>
            <person name="Minamisawa K."/>
            <person name="Mitsui H."/>
        </authorList>
    </citation>
    <scope>NUCLEOTIDE SEQUENCE</scope>
    <source>
        <strain evidence="1">DSM 15513</strain>
    </source>
</reference>